<sequence>MKRIIPLFVILLFVGLGNLSAQNLEKPRSGNEIRLKDYTVTVAQGEEIDLQMWVVKAKKYNLVVEEPKASGKEGINFTFTKKDDVEDPLTYDMKVKVDASTPVGDYLCILKVPGKGRSAITGSTIKIKVVQND</sequence>
<dbReference type="Proteomes" id="UP000075615">
    <property type="component" value="Unassembled WGS sequence"/>
</dbReference>
<keyword evidence="2" id="KW-1185">Reference proteome</keyword>
<name>A0A150X3C0_9BACT</name>
<organism evidence="1 2">
    <name type="scientific">Roseivirga echinicomitans</name>
    <dbReference type="NCBI Taxonomy" id="296218"/>
    <lineage>
        <taxon>Bacteria</taxon>
        <taxon>Pseudomonadati</taxon>
        <taxon>Bacteroidota</taxon>
        <taxon>Cytophagia</taxon>
        <taxon>Cytophagales</taxon>
        <taxon>Roseivirgaceae</taxon>
        <taxon>Roseivirga</taxon>
    </lineage>
</organism>
<proteinExistence type="predicted"/>
<gene>
    <name evidence="1" type="ORF">AWN68_10980</name>
</gene>
<comment type="caution">
    <text evidence="1">The sequence shown here is derived from an EMBL/GenBank/DDBJ whole genome shotgun (WGS) entry which is preliminary data.</text>
</comment>
<dbReference type="AlphaFoldDB" id="A0A150X3C0"/>
<accession>A0A150X3C0</accession>
<dbReference type="EMBL" id="LRDB01000050">
    <property type="protein sequence ID" value="KYG73197.1"/>
    <property type="molecule type" value="Genomic_DNA"/>
</dbReference>
<reference evidence="1 2" key="1">
    <citation type="submission" date="2016-01" db="EMBL/GenBank/DDBJ databases">
        <title>Genome sequencing of Roseivirga echinicomitans KMM 6058.</title>
        <authorList>
            <person name="Selvaratnam C."/>
            <person name="Thevarajoo S."/>
            <person name="Goh K.M."/>
            <person name="Ee R."/>
            <person name="Chan K.-G."/>
            <person name="Chong C.S."/>
        </authorList>
    </citation>
    <scope>NUCLEOTIDE SEQUENCE [LARGE SCALE GENOMIC DNA]</scope>
    <source>
        <strain evidence="1 2">KMM 6058</strain>
    </source>
</reference>
<evidence type="ECO:0000313" key="1">
    <source>
        <dbReference type="EMBL" id="KYG73197.1"/>
    </source>
</evidence>
<dbReference type="OrthoDB" id="980794at2"/>
<evidence type="ECO:0000313" key="2">
    <source>
        <dbReference type="Proteomes" id="UP000075615"/>
    </source>
</evidence>
<dbReference type="STRING" id="296218.AWN68_10980"/>
<dbReference type="RefSeq" id="WP_068418408.1">
    <property type="nucleotide sequence ID" value="NZ_LRDB01000050.1"/>
</dbReference>
<protein>
    <submittedName>
        <fullName evidence="1">Uncharacterized protein</fullName>
    </submittedName>
</protein>